<evidence type="ECO:0000256" key="7">
    <source>
        <dbReference type="RuleBase" id="RU368024"/>
    </source>
</evidence>
<evidence type="ECO:0000259" key="8">
    <source>
        <dbReference type="Pfam" id="PF00326"/>
    </source>
</evidence>
<proteinExistence type="inferred from homology"/>
<dbReference type="FunFam" id="3.40.50.1820:FF:000005">
    <property type="entry name" value="Prolyl endopeptidase"/>
    <property type="match status" value="1"/>
</dbReference>
<dbReference type="GO" id="GO:0070012">
    <property type="term" value="F:oligopeptidase activity"/>
    <property type="evidence" value="ECO:0007669"/>
    <property type="project" value="TreeGrafter"/>
</dbReference>
<dbReference type="Gene3D" id="2.130.10.120">
    <property type="entry name" value="Prolyl oligopeptidase, N-terminal domain"/>
    <property type="match status" value="1"/>
</dbReference>
<evidence type="ECO:0000256" key="4">
    <source>
        <dbReference type="ARBA" id="ARBA00022670"/>
    </source>
</evidence>
<dbReference type="InterPro" id="IPR001375">
    <property type="entry name" value="Peptidase_S9_cat"/>
</dbReference>
<keyword evidence="6 7" id="KW-0720">Serine protease</keyword>
<dbReference type="AlphaFoldDB" id="A0A016RXN4"/>
<dbReference type="Gene3D" id="3.40.50.1820">
    <property type="entry name" value="alpha/beta hydrolase"/>
    <property type="match status" value="1"/>
</dbReference>
<comment type="caution">
    <text evidence="10">The sequence shown here is derived from an EMBL/GenBank/DDBJ whole genome shotgun (WGS) entry which is preliminary data.</text>
</comment>
<dbReference type="GO" id="GO:0004252">
    <property type="term" value="F:serine-type endopeptidase activity"/>
    <property type="evidence" value="ECO:0007669"/>
    <property type="project" value="UniProtKB-UniRule"/>
</dbReference>
<keyword evidence="11" id="KW-1185">Reference proteome</keyword>
<organism evidence="10 11">
    <name type="scientific">Ancylostoma ceylanicum</name>
    <dbReference type="NCBI Taxonomy" id="53326"/>
    <lineage>
        <taxon>Eukaryota</taxon>
        <taxon>Metazoa</taxon>
        <taxon>Ecdysozoa</taxon>
        <taxon>Nematoda</taxon>
        <taxon>Chromadorea</taxon>
        <taxon>Rhabditida</taxon>
        <taxon>Rhabditina</taxon>
        <taxon>Rhabditomorpha</taxon>
        <taxon>Strongyloidea</taxon>
        <taxon>Ancylostomatidae</taxon>
        <taxon>Ancylostomatinae</taxon>
        <taxon>Ancylostoma</taxon>
    </lineage>
</organism>
<evidence type="ECO:0000259" key="9">
    <source>
        <dbReference type="Pfam" id="PF02897"/>
    </source>
</evidence>
<reference evidence="11" key="1">
    <citation type="journal article" date="2015" name="Nat. Genet.">
        <title>The genome and transcriptome of the zoonotic hookworm Ancylostoma ceylanicum identify infection-specific gene families.</title>
        <authorList>
            <person name="Schwarz E.M."/>
            <person name="Hu Y."/>
            <person name="Antoshechkin I."/>
            <person name="Miller M.M."/>
            <person name="Sternberg P.W."/>
            <person name="Aroian R.V."/>
        </authorList>
    </citation>
    <scope>NUCLEOTIDE SEQUENCE</scope>
    <source>
        <strain evidence="11">HY135</strain>
    </source>
</reference>
<evidence type="ECO:0000313" key="10">
    <source>
        <dbReference type="EMBL" id="EYB82862.1"/>
    </source>
</evidence>
<evidence type="ECO:0000256" key="2">
    <source>
        <dbReference type="ARBA" id="ARBA00005228"/>
    </source>
</evidence>
<dbReference type="Proteomes" id="UP000024635">
    <property type="component" value="Unassembled WGS sequence"/>
</dbReference>
<evidence type="ECO:0000256" key="6">
    <source>
        <dbReference type="ARBA" id="ARBA00022825"/>
    </source>
</evidence>
<dbReference type="PRINTS" id="PR00862">
    <property type="entry name" value="PROLIGOPTASE"/>
</dbReference>
<name>A0A016RXN4_9BILA</name>
<evidence type="ECO:0000256" key="5">
    <source>
        <dbReference type="ARBA" id="ARBA00022801"/>
    </source>
</evidence>
<dbReference type="STRING" id="53326.A0A016RXN4"/>
<dbReference type="Pfam" id="PF00326">
    <property type="entry name" value="Peptidase_S9"/>
    <property type="match status" value="1"/>
</dbReference>
<dbReference type="SUPFAM" id="SSF50993">
    <property type="entry name" value="Peptidase/esterase 'gauge' domain"/>
    <property type="match status" value="1"/>
</dbReference>
<dbReference type="PANTHER" id="PTHR42881">
    <property type="entry name" value="PROLYL ENDOPEPTIDASE"/>
    <property type="match status" value="1"/>
</dbReference>
<dbReference type="InterPro" id="IPR029058">
    <property type="entry name" value="AB_hydrolase_fold"/>
</dbReference>
<dbReference type="EC" id="3.4.21.-" evidence="7"/>
<keyword evidence="5 7" id="KW-0378">Hydrolase</keyword>
<dbReference type="SUPFAM" id="SSF53474">
    <property type="entry name" value="alpha/beta-Hydrolases"/>
    <property type="match status" value="1"/>
</dbReference>
<feature type="domain" description="Peptidase S9 prolyl oligopeptidase catalytic" evidence="8">
    <location>
        <begin position="224"/>
        <end position="444"/>
    </location>
</feature>
<keyword evidence="4 7" id="KW-0645">Protease</keyword>
<evidence type="ECO:0000256" key="1">
    <source>
        <dbReference type="ARBA" id="ARBA00001070"/>
    </source>
</evidence>
<sequence>MLYYQEMSDLANITGKASPRPLFDRMDAEYTYVDHDDESMLILTNQDAPMFKLIRISLSNGSVWDIVPENKQAVLESALSVAGNRLLLKYIEDVKHRIYIHELGTGYRLYSLPLKDGSVAEIVGNKASTEVFLSFESFTVPVIIYRIDLAATVNTDIPPLEEWRRTAVVGLDKDDFLVQQIFFESRDKTKVPMYIMSLKDTPRNGSSPTILDGYGGYGIPSLPSFSASDLMFVRHFKGVIALANIRGGGEYGEVWHRGGMRENKQNVFDDFIGAAEFLISNNYTNNRKLAIYGASNGGLLVATCAQQRPDLFGAVIGIVGVLDMLRFHKFTVGATWISEYGNPDDPKDFEFIHKYSPLHNIRFPKSGQWPSTLMMTADHDDRVVPSHTLKYAATLYEKAKMHPHQTNPLLFFVEENAGHGEGKPTWKAISEVAKVFIFLQRVLNIQWWD</sequence>
<dbReference type="EMBL" id="JARK01001685">
    <property type="protein sequence ID" value="EYB82862.1"/>
    <property type="molecule type" value="Genomic_DNA"/>
</dbReference>
<dbReference type="PANTHER" id="PTHR42881:SF2">
    <property type="entry name" value="PROLYL ENDOPEPTIDASE"/>
    <property type="match status" value="1"/>
</dbReference>
<dbReference type="InterPro" id="IPR002471">
    <property type="entry name" value="Pept_S9_AS"/>
</dbReference>
<comment type="catalytic activity">
    <reaction evidence="1">
        <text>Hydrolysis of Pro-|-Xaa &gt;&gt; Ala-|-Xaa in oligopeptides.</text>
        <dbReference type="EC" id="3.4.21.26"/>
    </reaction>
</comment>
<comment type="similarity">
    <text evidence="2 7">Belongs to the peptidase S9A family.</text>
</comment>
<dbReference type="InterPro" id="IPR051167">
    <property type="entry name" value="Prolyl_oligopep/macrocyclase"/>
</dbReference>
<dbReference type="OrthoDB" id="248387at2759"/>
<gene>
    <name evidence="10" type="primary">Acey_s0349.g3207</name>
    <name evidence="10" type="ORF">Y032_0349g3207</name>
</gene>
<dbReference type="InterPro" id="IPR023302">
    <property type="entry name" value="Pept_S9A_N"/>
</dbReference>
<dbReference type="PROSITE" id="PS00708">
    <property type="entry name" value="PRO_ENDOPEP_SER"/>
    <property type="match status" value="1"/>
</dbReference>
<protein>
    <recommendedName>
        <fullName evidence="3 7">Prolyl endopeptidase</fullName>
        <ecNumber evidence="7">3.4.21.-</ecNumber>
    </recommendedName>
</protein>
<accession>A0A016RXN4</accession>
<evidence type="ECO:0000313" key="11">
    <source>
        <dbReference type="Proteomes" id="UP000024635"/>
    </source>
</evidence>
<dbReference type="Pfam" id="PF02897">
    <property type="entry name" value="Peptidase_S9_N"/>
    <property type="match status" value="1"/>
</dbReference>
<dbReference type="GO" id="GO:0005829">
    <property type="term" value="C:cytosol"/>
    <property type="evidence" value="ECO:0007669"/>
    <property type="project" value="TreeGrafter"/>
</dbReference>
<dbReference type="GO" id="GO:0006508">
    <property type="term" value="P:proteolysis"/>
    <property type="evidence" value="ECO:0007669"/>
    <property type="project" value="UniProtKB-KW"/>
</dbReference>
<feature type="domain" description="Peptidase S9A N-terminal" evidence="9">
    <location>
        <begin position="7"/>
        <end position="151"/>
    </location>
</feature>
<evidence type="ECO:0000256" key="3">
    <source>
        <dbReference type="ARBA" id="ARBA00016310"/>
    </source>
</evidence>
<dbReference type="InterPro" id="IPR002470">
    <property type="entry name" value="Peptidase_S9A"/>
</dbReference>